<reference evidence="1 2" key="1">
    <citation type="journal article" date="2019" name="Int. J. Syst. Evol. Microbiol.">
        <title>The Global Catalogue of Microorganisms (GCM) 10K type strain sequencing project: providing services to taxonomists for standard genome sequencing and annotation.</title>
        <authorList>
            <consortium name="The Broad Institute Genomics Platform"/>
            <consortium name="The Broad Institute Genome Sequencing Center for Infectious Disease"/>
            <person name="Wu L."/>
            <person name="Ma J."/>
        </authorList>
    </citation>
    <scope>NUCLEOTIDE SEQUENCE [LARGE SCALE GENOMIC DNA]</scope>
    <source>
        <strain evidence="1 2">JCM 3146</strain>
    </source>
</reference>
<accession>A0ABN0WK24</accession>
<comment type="caution">
    <text evidence="1">The sequence shown here is derived from an EMBL/GenBank/DDBJ whole genome shotgun (WGS) entry which is preliminary data.</text>
</comment>
<protein>
    <submittedName>
        <fullName evidence="1">Uncharacterized protein</fullName>
    </submittedName>
</protein>
<evidence type="ECO:0000313" key="1">
    <source>
        <dbReference type="EMBL" id="GAA0340173.1"/>
    </source>
</evidence>
<keyword evidence="2" id="KW-1185">Reference proteome</keyword>
<evidence type="ECO:0000313" key="2">
    <source>
        <dbReference type="Proteomes" id="UP001501822"/>
    </source>
</evidence>
<gene>
    <name evidence="1" type="ORF">GCM10010151_32230</name>
</gene>
<dbReference type="RefSeq" id="WP_252807851.1">
    <property type="nucleotide sequence ID" value="NZ_BAAABM010000023.1"/>
</dbReference>
<sequence>MARSTPTFDPEGLTLEQCWGEACVICHKKWPRPRIHVGRLPDDSRVFACDDCAPALRIPVQQTRGRRAKIRA</sequence>
<name>A0ABN0WK24_9ACTN</name>
<dbReference type="EMBL" id="BAAABM010000023">
    <property type="protein sequence ID" value="GAA0340173.1"/>
    <property type="molecule type" value="Genomic_DNA"/>
</dbReference>
<dbReference type="Proteomes" id="UP001501822">
    <property type="component" value="Unassembled WGS sequence"/>
</dbReference>
<organism evidence="1 2">
    <name type="scientific">Actinoallomurus spadix</name>
    <dbReference type="NCBI Taxonomy" id="79912"/>
    <lineage>
        <taxon>Bacteria</taxon>
        <taxon>Bacillati</taxon>
        <taxon>Actinomycetota</taxon>
        <taxon>Actinomycetes</taxon>
        <taxon>Streptosporangiales</taxon>
        <taxon>Thermomonosporaceae</taxon>
        <taxon>Actinoallomurus</taxon>
    </lineage>
</organism>
<proteinExistence type="predicted"/>